<proteinExistence type="predicted"/>
<organism evidence="2 3">
    <name type="scientific">Micromonospora matsumotoense</name>
    <dbReference type="NCBI Taxonomy" id="121616"/>
    <lineage>
        <taxon>Bacteria</taxon>
        <taxon>Bacillati</taxon>
        <taxon>Actinomycetota</taxon>
        <taxon>Actinomycetes</taxon>
        <taxon>Micromonosporales</taxon>
        <taxon>Micromonosporaceae</taxon>
        <taxon>Micromonospora</taxon>
    </lineage>
</organism>
<keyword evidence="1" id="KW-0812">Transmembrane</keyword>
<name>A0A1C5ARJ4_9ACTN</name>
<sequence>MPEWVPVTLVLTYVGMVALMALSSVFSETAPRRDAAYKVLRVLLPWGAVSVATHAIVTYAITGI</sequence>
<evidence type="ECO:0000313" key="2">
    <source>
        <dbReference type="EMBL" id="SCF47763.1"/>
    </source>
</evidence>
<keyword evidence="3" id="KW-1185">Reference proteome</keyword>
<protein>
    <submittedName>
        <fullName evidence="2">Uncharacterized protein</fullName>
    </submittedName>
</protein>
<accession>A0A1C5ARJ4</accession>
<evidence type="ECO:0000313" key="3">
    <source>
        <dbReference type="Proteomes" id="UP000198797"/>
    </source>
</evidence>
<dbReference type="RefSeq" id="WP_091252996.1">
    <property type="nucleotide sequence ID" value="NZ_FMCU01000023.1"/>
</dbReference>
<evidence type="ECO:0000256" key="1">
    <source>
        <dbReference type="SAM" id="Phobius"/>
    </source>
</evidence>
<feature type="transmembrane region" description="Helical" evidence="1">
    <location>
        <begin position="39"/>
        <end position="61"/>
    </location>
</feature>
<gene>
    <name evidence="2" type="ORF">GA0070216_12380</name>
</gene>
<feature type="transmembrane region" description="Helical" evidence="1">
    <location>
        <begin position="6"/>
        <end position="27"/>
    </location>
</feature>
<dbReference type="AlphaFoldDB" id="A0A1C5ARJ4"/>
<keyword evidence="1" id="KW-0472">Membrane</keyword>
<keyword evidence="1" id="KW-1133">Transmembrane helix</keyword>
<dbReference type="OrthoDB" id="9950901at2"/>
<dbReference type="Proteomes" id="UP000198797">
    <property type="component" value="Unassembled WGS sequence"/>
</dbReference>
<reference evidence="3" key="1">
    <citation type="submission" date="2016-06" db="EMBL/GenBank/DDBJ databases">
        <authorList>
            <person name="Varghese N."/>
            <person name="Submissions Spin"/>
        </authorList>
    </citation>
    <scope>NUCLEOTIDE SEQUENCE [LARGE SCALE GENOMIC DNA]</scope>
    <source>
        <strain evidence="3">DSM 44100</strain>
    </source>
</reference>
<dbReference type="EMBL" id="FMCU01000023">
    <property type="protein sequence ID" value="SCF47763.1"/>
    <property type="molecule type" value="Genomic_DNA"/>
</dbReference>